<dbReference type="InterPro" id="IPR050101">
    <property type="entry name" value="CinA"/>
</dbReference>
<comment type="caution">
    <text evidence="3">The sequence shown here is derived from an EMBL/GenBank/DDBJ whole genome shotgun (WGS) entry which is preliminary data.</text>
</comment>
<protein>
    <recommendedName>
        <fullName evidence="1">Putative competence-damage inducible protein</fullName>
    </recommendedName>
</protein>
<dbReference type="SUPFAM" id="SSF53218">
    <property type="entry name" value="Molybdenum cofactor biosynthesis proteins"/>
    <property type="match status" value="1"/>
</dbReference>
<dbReference type="Pfam" id="PF02464">
    <property type="entry name" value="CinA"/>
    <property type="match status" value="1"/>
</dbReference>
<dbReference type="NCBIfam" id="TIGR00200">
    <property type="entry name" value="cinA_nterm"/>
    <property type="match status" value="1"/>
</dbReference>
<dbReference type="Gene3D" id="3.90.950.20">
    <property type="entry name" value="CinA-like"/>
    <property type="match status" value="1"/>
</dbReference>
<dbReference type="Gene3D" id="3.30.70.2860">
    <property type="match status" value="1"/>
</dbReference>
<dbReference type="InterPro" id="IPR036425">
    <property type="entry name" value="MoaB/Mog-like_dom_sf"/>
</dbReference>
<proteinExistence type="inferred from homology"/>
<dbReference type="HAMAP" id="MF_00226_B">
    <property type="entry name" value="CinA_B"/>
    <property type="match status" value="1"/>
</dbReference>
<dbReference type="InterPro" id="IPR036653">
    <property type="entry name" value="CinA-like_C"/>
</dbReference>
<dbReference type="PANTHER" id="PTHR13939">
    <property type="entry name" value="NICOTINAMIDE-NUCLEOTIDE AMIDOHYDROLASE PNCC"/>
    <property type="match status" value="1"/>
</dbReference>
<accession>A0A9D2PAW8</accession>
<dbReference type="AlphaFoldDB" id="A0A9D2PAW8"/>
<dbReference type="CDD" id="cd00885">
    <property type="entry name" value="cinA"/>
    <property type="match status" value="1"/>
</dbReference>
<reference evidence="3" key="2">
    <citation type="submission" date="2021-04" db="EMBL/GenBank/DDBJ databases">
        <authorList>
            <person name="Gilroy R."/>
        </authorList>
    </citation>
    <scope>NUCLEOTIDE SEQUENCE</scope>
    <source>
        <strain evidence="3">CHK183-5548</strain>
    </source>
</reference>
<evidence type="ECO:0000256" key="1">
    <source>
        <dbReference type="HAMAP-Rule" id="MF_00226"/>
    </source>
</evidence>
<dbReference type="NCBIfam" id="NF001813">
    <property type="entry name" value="PRK00549.1"/>
    <property type="match status" value="1"/>
</dbReference>
<dbReference type="Pfam" id="PF00994">
    <property type="entry name" value="MoCF_biosynth"/>
    <property type="match status" value="1"/>
</dbReference>
<dbReference type="EMBL" id="DWWL01000030">
    <property type="protein sequence ID" value="HJC47387.1"/>
    <property type="molecule type" value="Genomic_DNA"/>
</dbReference>
<organism evidence="3 4">
    <name type="scientific">Candidatus Lachnoclostridium pullistercoris</name>
    <dbReference type="NCBI Taxonomy" id="2838632"/>
    <lineage>
        <taxon>Bacteria</taxon>
        <taxon>Bacillati</taxon>
        <taxon>Bacillota</taxon>
        <taxon>Clostridia</taxon>
        <taxon>Lachnospirales</taxon>
        <taxon>Lachnospiraceae</taxon>
    </lineage>
</organism>
<dbReference type="Gene3D" id="3.40.980.10">
    <property type="entry name" value="MoaB/Mog-like domain"/>
    <property type="match status" value="1"/>
</dbReference>
<dbReference type="InterPro" id="IPR001453">
    <property type="entry name" value="MoaB/Mog_dom"/>
</dbReference>
<comment type="similarity">
    <text evidence="1">Belongs to the CinA family.</text>
</comment>
<dbReference type="InterPro" id="IPR041424">
    <property type="entry name" value="CinA_KH"/>
</dbReference>
<dbReference type="Proteomes" id="UP000823883">
    <property type="component" value="Unassembled WGS sequence"/>
</dbReference>
<dbReference type="PANTHER" id="PTHR13939:SF0">
    <property type="entry name" value="NMN AMIDOHYDROLASE-LIKE PROTEIN YFAY"/>
    <property type="match status" value="1"/>
</dbReference>
<dbReference type="InterPro" id="IPR008135">
    <property type="entry name" value="Competence-induced_CinA"/>
</dbReference>
<dbReference type="InterPro" id="IPR008136">
    <property type="entry name" value="CinA_C"/>
</dbReference>
<evidence type="ECO:0000259" key="2">
    <source>
        <dbReference type="SMART" id="SM00852"/>
    </source>
</evidence>
<evidence type="ECO:0000313" key="4">
    <source>
        <dbReference type="Proteomes" id="UP000823883"/>
    </source>
</evidence>
<evidence type="ECO:0000313" key="3">
    <source>
        <dbReference type="EMBL" id="HJC47387.1"/>
    </source>
</evidence>
<sequence length="415" mass="45067">MVAELISVGTELLLGNIVNTNAQFLAEQCALLGLSAYNQCVVGDNRERLAEAFRTALKRSDIVILTGGLGPTEDDLTKEVCAEVLGIPLVEDAHTRERLEAYFADSVYKEIPDNNWKQAEVPAGAKILDNANGTAPGLILEKFGKSVILLPGPPDELVPLFRDQVTPYLRALQPEYIFSRMVKICGIGESAVEEKLIDLIDGQTNPTVATYAKIGEVHVRVTARAAGEEEAKKLIKPVVKEIRSRLGDSVYSIREEETLEMAVVGLLKKYGLTVTTAESCTGGLLAGRLVNVPGASEVFREGVITYSNKAKKKMLDVSKSTLKKYGAVSEQTAREMAVGGVFATDADACVAVTGIAGPDADGDKPVGLVYIACYMNDKVRVEKFLFKGNRSKIREQSVVKALDLLRRSILDNYRK</sequence>
<dbReference type="SUPFAM" id="SSF142433">
    <property type="entry name" value="CinA-like"/>
    <property type="match status" value="1"/>
</dbReference>
<reference evidence="3" key="1">
    <citation type="journal article" date="2021" name="PeerJ">
        <title>Extensive microbial diversity within the chicken gut microbiome revealed by metagenomics and culture.</title>
        <authorList>
            <person name="Gilroy R."/>
            <person name="Ravi A."/>
            <person name="Getino M."/>
            <person name="Pursley I."/>
            <person name="Horton D.L."/>
            <person name="Alikhan N.F."/>
            <person name="Baker D."/>
            <person name="Gharbi K."/>
            <person name="Hall N."/>
            <person name="Watson M."/>
            <person name="Adriaenssens E.M."/>
            <person name="Foster-Nyarko E."/>
            <person name="Jarju S."/>
            <person name="Secka A."/>
            <person name="Antonio M."/>
            <person name="Oren A."/>
            <person name="Chaudhuri R.R."/>
            <person name="La Ragione R."/>
            <person name="Hildebrand F."/>
            <person name="Pallen M.J."/>
        </authorList>
    </citation>
    <scope>NUCLEOTIDE SEQUENCE</scope>
    <source>
        <strain evidence="3">CHK183-5548</strain>
    </source>
</reference>
<dbReference type="Pfam" id="PF18146">
    <property type="entry name" value="CinA_KH"/>
    <property type="match status" value="1"/>
</dbReference>
<name>A0A9D2PAW8_9FIRM</name>
<gene>
    <name evidence="1" type="primary">cinA</name>
    <name evidence="3" type="ORF">IAA04_04985</name>
</gene>
<dbReference type="SMART" id="SM00852">
    <property type="entry name" value="MoCF_biosynth"/>
    <property type="match status" value="1"/>
</dbReference>
<dbReference type="NCBIfam" id="TIGR00199">
    <property type="entry name" value="PncC_domain"/>
    <property type="match status" value="1"/>
</dbReference>
<dbReference type="PIRSF" id="PIRSF006728">
    <property type="entry name" value="CinA"/>
    <property type="match status" value="1"/>
</dbReference>
<feature type="domain" description="MoaB/Mog" evidence="2">
    <location>
        <begin position="4"/>
        <end position="171"/>
    </location>
</feature>